<dbReference type="Proteomes" id="UP000321926">
    <property type="component" value="Unassembled WGS sequence"/>
</dbReference>
<reference evidence="3 4" key="1">
    <citation type="submission" date="2019-08" db="EMBL/GenBank/DDBJ databases">
        <authorList>
            <person name="Shi S."/>
        </authorList>
    </citation>
    <scope>NUCLEOTIDE SEQUENCE [LARGE SCALE GENOMIC DNA]</scope>
    <source>
        <strain evidence="3 4">GY10130</strain>
    </source>
</reference>
<dbReference type="AlphaFoldDB" id="A0A5C8K5B5"/>
<evidence type="ECO:0008006" key="5">
    <source>
        <dbReference type="Google" id="ProtNLM"/>
    </source>
</evidence>
<gene>
    <name evidence="3" type="ORF">FVR03_11945</name>
</gene>
<dbReference type="RefSeq" id="WP_147921982.1">
    <property type="nucleotide sequence ID" value="NZ_VRTY01000040.1"/>
</dbReference>
<evidence type="ECO:0000256" key="2">
    <source>
        <dbReference type="SAM" id="SignalP"/>
    </source>
</evidence>
<feature type="region of interest" description="Disordered" evidence="1">
    <location>
        <begin position="65"/>
        <end position="91"/>
    </location>
</feature>
<evidence type="ECO:0000256" key="1">
    <source>
        <dbReference type="SAM" id="MobiDB-lite"/>
    </source>
</evidence>
<dbReference type="EMBL" id="VRTY01000040">
    <property type="protein sequence ID" value="TXK45798.1"/>
    <property type="molecule type" value="Genomic_DNA"/>
</dbReference>
<sequence length="236" mass="27319">MKKIPITKNFLALLLSTTLLWACDGNRTADNTTERILDTTQSKDTLTVVKTGKTAEDQLADFREWMASKTSSSDSSGTNRGTETREEFKKRTAQVEARLDSLSVRSKAEYERLKGQYQQWEARQERRQQTPLDAQKLSQWQDQLLREYSDLSKITNQNARQAYLTFMGEVRAKRQNWTLDDWDYVDHVYGLLNQRTRQFDNQLATADKVKIKTLQAEFLTLEAAADTRSMLGSMRE</sequence>
<dbReference type="OrthoDB" id="883648at2"/>
<proteinExistence type="predicted"/>
<keyword evidence="2" id="KW-0732">Signal</keyword>
<keyword evidence="4" id="KW-1185">Reference proteome</keyword>
<evidence type="ECO:0000313" key="3">
    <source>
        <dbReference type="EMBL" id="TXK45798.1"/>
    </source>
</evidence>
<evidence type="ECO:0000313" key="4">
    <source>
        <dbReference type="Proteomes" id="UP000321926"/>
    </source>
</evidence>
<protein>
    <recommendedName>
        <fullName evidence="5">DUF349 domain-containing protein</fullName>
    </recommendedName>
</protein>
<comment type="caution">
    <text evidence="3">The sequence shown here is derived from an EMBL/GenBank/DDBJ whole genome shotgun (WGS) entry which is preliminary data.</text>
</comment>
<feature type="signal peptide" evidence="2">
    <location>
        <begin position="1"/>
        <end position="22"/>
    </location>
</feature>
<organism evidence="3 4">
    <name type="scientific">Pontibacter qinzhouensis</name>
    <dbReference type="NCBI Taxonomy" id="2603253"/>
    <lineage>
        <taxon>Bacteria</taxon>
        <taxon>Pseudomonadati</taxon>
        <taxon>Bacteroidota</taxon>
        <taxon>Cytophagia</taxon>
        <taxon>Cytophagales</taxon>
        <taxon>Hymenobacteraceae</taxon>
        <taxon>Pontibacter</taxon>
    </lineage>
</organism>
<accession>A0A5C8K5B5</accession>
<feature type="chain" id="PRO_5022743361" description="DUF349 domain-containing protein" evidence="2">
    <location>
        <begin position="23"/>
        <end position="236"/>
    </location>
</feature>
<name>A0A5C8K5B5_9BACT</name>